<sequence>MSPDALRQEFSVHLDEASCGPDPCAHRPRLSRVQGCTTAGWRLEPTGQVCYNVSTGLPSSTVDMGDETSSPKCHAVPRKCHLAYRDVGSCKVPRAALSRPRPRPGLVVSDLVVRVWAVATSSQLPRPLAHTPAGPPAGTRSSSGDTF</sequence>
<keyword evidence="3" id="KW-1185">Reference proteome</keyword>
<evidence type="ECO:0000256" key="1">
    <source>
        <dbReference type="SAM" id="MobiDB-lite"/>
    </source>
</evidence>
<dbReference type="EMBL" id="VSRR010008165">
    <property type="protein sequence ID" value="MPC48220.1"/>
    <property type="molecule type" value="Genomic_DNA"/>
</dbReference>
<comment type="caution">
    <text evidence="2">The sequence shown here is derived from an EMBL/GenBank/DDBJ whole genome shotgun (WGS) entry which is preliminary data.</text>
</comment>
<proteinExistence type="predicted"/>
<accession>A0A5B7FKL4</accession>
<dbReference type="AlphaFoldDB" id="A0A5B7FKL4"/>
<evidence type="ECO:0000313" key="3">
    <source>
        <dbReference type="Proteomes" id="UP000324222"/>
    </source>
</evidence>
<reference evidence="2 3" key="1">
    <citation type="submission" date="2019-05" db="EMBL/GenBank/DDBJ databases">
        <title>Another draft genome of Portunus trituberculatus and its Hox gene families provides insights of decapod evolution.</title>
        <authorList>
            <person name="Jeong J.-H."/>
            <person name="Song I."/>
            <person name="Kim S."/>
            <person name="Choi T."/>
            <person name="Kim D."/>
            <person name="Ryu S."/>
            <person name="Kim W."/>
        </authorList>
    </citation>
    <scope>NUCLEOTIDE SEQUENCE [LARGE SCALE GENOMIC DNA]</scope>
    <source>
        <tissue evidence="2">Muscle</tissue>
    </source>
</reference>
<organism evidence="2 3">
    <name type="scientific">Portunus trituberculatus</name>
    <name type="common">Swimming crab</name>
    <name type="synonym">Neptunus trituberculatus</name>
    <dbReference type="NCBI Taxonomy" id="210409"/>
    <lineage>
        <taxon>Eukaryota</taxon>
        <taxon>Metazoa</taxon>
        <taxon>Ecdysozoa</taxon>
        <taxon>Arthropoda</taxon>
        <taxon>Crustacea</taxon>
        <taxon>Multicrustacea</taxon>
        <taxon>Malacostraca</taxon>
        <taxon>Eumalacostraca</taxon>
        <taxon>Eucarida</taxon>
        <taxon>Decapoda</taxon>
        <taxon>Pleocyemata</taxon>
        <taxon>Brachyura</taxon>
        <taxon>Eubrachyura</taxon>
        <taxon>Portunoidea</taxon>
        <taxon>Portunidae</taxon>
        <taxon>Portuninae</taxon>
        <taxon>Portunus</taxon>
    </lineage>
</organism>
<gene>
    <name evidence="2" type="ORF">E2C01_041989</name>
</gene>
<protein>
    <submittedName>
        <fullName evidence="2">Uncharacterized protein</fullName>
    </submittedName>
</protein>
<dbReference type="Proteomes" id="UP000324222">
    <property type="component" value="Unassembled WGS sequence"/>
</dbReference>
<feature type="region of interest" description="Disordered" evidence="1">
    <location>
        <begin position="124"/>
        <end position="147"/>
    </location>
</feature>
<evidence type="ECO:0000313" key="2">
    <source>
        <dbReference type="EMBL" id="MPC48220.1"/>
    </source>
</evidence>
<name>A0A5B7FKL4_PORTR</name>